<protein>
    <recommendedName>
        <fullName evidence="3">PH domain-containing protein</fullName>
    </recommendedName>
</protein>
<evidence type="ECO:0008006" key="3">
    <source>
        <dbReference type="Google" id="ProtNLM"/>
    </source>
</evidence>
<gene>
    <name evidence="1" type="ORF">AB6A68_05515</name>
</gene>
<proteinExistence type="predicted"/>
<accession>A0ABV3Y1M2</accession>
<comment type="caution">
    <text evidence="1">The sequence shown here is derived from an EMBL/GenBank/DDBJ whole genome shotgun (WGS) entry which is preliminary data.</text>
</comment>
<sequence length="118" mass="12719">MAQLRIADGMLVLALTRFEKAEAVHSDLSAPLAKITKVSIVENATSEIHGFRVGTGIPGVAKVGSFTTPRTKTFAVVHHDTPRALRFEIQDANYDQWIVGLADPDATLVQLRAAGLPQ</sequence>
<dbReference type="EMBL" id="JBFSHR010000013">
    <property type="protein sequence ID" value="MEX6429295.1"/>
    <property type="molecule type" value="Genomic_DNA"/>
</dbReference>
<evidence type="ECO:0000313" key="2">
    <source>
        <dbReference type="Proteomes" id="UP001560267"/>
    </source>
</evidence>
<keyword evidence="2" id="KW-1185">Reference proteome</keyword>
<evidence type="ECO:0000313" key="1">
    <source>
        <dbReference type="EMBL" id="MEX6429295.1"/>
    </source>
</evidence>
<organism evidence="1 2">
    <name type="scientific">Ferrimicrobium acidiphilum</name>
    <dbReference type="NCBI Taxonomy" id="121039"/>
    <lineage>
        <taxon>Bacteria</taxon>
        <taxon>Bacillati</taxon>
        <taxon>Actinomycetota</taxon>
        <taxon>Acidimicrobiia</taxon>
        <taxon>Acidimicrobiales</taxon>
        <taxon>Acidimicrobiaceae</taxon>
        <taxon>Ferrimicrobium</taxon>
    </lineage>
</organism>
<dbReference type="RefSeq" id="WP_298384958.1">
    <property type="nucleotide sequence ID" value="NZ_JBFSHR010000013.1"/>
</dbReference>
<reference evidence="1 2" key="1">
    <citation type="submission" date="2024-07" db="EMBL/GenBank/DDBJ databases">
        <title>Draft Genome Sequence of Ferrimicrobium acidiphilum Strain YE2023, Isolated from a Pulp of Bioleach Reactor.</title>
        <authorList>
            <person name="Elkina Y.A."/>
            <person name="Bulaeva A.G."/>
            <person name="Beletsky A.V."/>
            <person name="Mardanov A.V."/>
        </authorList>
    </citation>
    <scope>NUCLEOTIDE SEQUENCE [LARGE SCALE GENOMIC DNA]</scope>
    <source>
        <strain evidence="1 2">YE2023</strain>
    </source>
</reference>
<dbReference type="Proteomes" id="UP001560267">
    <property type="component" value="Unassembled WGS sequence"/>
</dbReference>
<name>A0ABV3Y1M2_9ACTN</name>